<evidence type="ECO:0000256" key="4">
    <source>
        <dbReference type="ARBA" id="ARBA00022989"/>
    </source>
</evidence>
<feature type="transmembrane region" description="Helical" evidence="6">
    <location>
        <begin position="238"/>
        <end position="257"/>
    </location>
</feature>
<dbReference type="RefSeq" id="WP_344940724.1">
    <property type="nucleotide sequence ID" value="NZ_BAABDC010000001.1"/>
</dbReference>
<evidence type="ECO:0000256" key="6">
    <source>
        <dbReference type="SAM" id="Phobius"/>
    </source>
</evidence>
<organism evidence="7 8">
    <name type="scientific">Terrabacter ginsenosidimutans</name>
    <dbReference type="NCBI Taxonomy" id="490575"/>
    <lineage>
        <taxon>Bacteria</taxon>
        <taxon>Bacillati</taxon>
        <taxon>Actinomycetota</taxon>
        <taxon>Actinomycetes</taxon>
        <taxon>Micrococcales</taxon>
        <taxon>Intrasporangiaceae</taxon>
        <taxon>Terrabacter</taxon>
    </lineage>
</organism>
<proteinExistence type="predicted"/>
<evidence type="ECO:0000313" key="7">
    <source>
        <dbReference type="EMBL" id="GAA3691204.1"/>
    </source>
</evidence>
<evidence type="ECO:0000256" key="5">
    <source>
        <dbReference type="ARBA" id="ARBA00023136"/>
    </source>
</evidence>
<keyword evidence="4 6" id="KW-1133">Transmembrane helix</keyword>
<evidence type="ECO:0000256" key="3">
    <source>
        <dbReference type="ARBA" id="ARBA00022692"/>
    </source>
</evidence>
<feature type="transmembrane region" description="Helical" evidence="6">
    <location>
        <begin position="42"/>
        <end position="61"/>
    </location>
</feature>
<accession>A0ABP7CIA2</accession>
<feature type="transmembrane region" description="Helical" evidence="6">
    <location>
        <begin position="122"/>
        <end position="140"/>
    </location>
</feature>
<feature type="transmembrane region" description="Helical" evidence="6">
    <location>
        <begin position="204"/>
        <end position="226"/>
    </location>
</feature>
<gene>
    <name evidence="7" type="ORF">GCM10022399_03840</name>
</gene>
<dbReference type="PANTHER" id="PTHR40277">
    <property type="entry name" value="BLL5419 PROTEIN"/>
    <property type="match status" value="1"/>
</dbReference>
<dbReference type="EMBL" id="BAABDC010000001">
    <property type="protein sequence ID" value="GAA3691204.1"/>
    <property type="molecule type" value="Genomic_DNA"/>
</dbReference>
<comment type="subcellular location">
    <subcellularLocation>
        <location evidence="1">Cell membrane</location>
        <topology evidence="1">Multi-pass membrane protein</topology>
    </subcellularLocation>
</comment>
<keyword evidence="3 6" id="KW-0812">Transmembrane</keyword>
<keyword evidence="8" id="KW-1185">Reference proteome</keyword>
<dbReference type="InterPro" id="IPR022791">
    <property type="entry name" value="L-PG_synthase/AglD"/>
</dbReference>
<evidence type="ECO:0000313" key="8">
    <source>
        <dbReference type="Proteomes" id="UP001501468"/>
    </source>
</evidence>
<feature type="transmembrane region" description="Helical" evidence="6">
    <location>
        <begin position="264"/>
        <end position="280"/>
    </location>
</feature>
<feature type="transmembrane region" description="Helical" evidence="6">
    <location>
        <begin position="152"/>
        <end position="173"/>
    </location>
</feature>
<evidence type="ECO:0000256" key="1">
    <source>
        <dbReference type="ARBA" id="ARBA00004651"/>
    </source>
</evidence>
<comment type="caution">
    <text evidence="7">The sequence shown here is derived from an EMBL/GenBank/DDBJ whole genome shotgun (WGS) entry which is preliminary data.</text>
</comment>
<dbReference type="Proteomes" id="UP001501468">
    <property type="component" value="Unassembled WGS sequence"/>
</dbReference>
<evidence type="ECO:0000256" key="2">
    <source>
        <dbReference type="ARBA" id="ARBA00022475"/>
    </source>
</evidence>
<dbReference type="PANTHER" id="PTHR40277:SF1">
    <property type="entry name" value="BLL5419 PROTEIN"/>
    <property type="match status" value="1"/>
</dbReference>
<reference evidence="8" key="1">
    <citation type="journal article" date="2019" name="Int. J. Syst. Evol. Microbiol.">
        <title>The Global Catalogue of Microorganisms (GCM) 10K type strain sequencing project: providing services to taxonomists for standard genome sequencing and annotation.</title>
        <authorList>
            <consortium name="The Broad Institute Genomics Platform"/>
            <consortium name="The Broad Institute Genome Sequencing Center for Infectious Disease"/>
            <person name="Wu L."/>
            <person name="Ma J."/>
        </authorList>
    </citation>
    <scope>NUCLEOTIDE SEQUENCE [LARGE SCALE GENOMIC DNA]</scope>
    <source>
        <strain evidence="8">JCM 17125</strain>
    </source>
</reference>
<protein>
    <submittedName>
        <fullName evidence="7">Lysylphosphatidylglycerol synthase transmembrane domain-containing protein</fullName>
    </submittedName>
</protein>
<dbReference type="Pfam" id="PF03706">
    <property type="entry name" value="LPG_synthase_TM"/>
    <property type="match status" value="1"/>
</dbReference>
<name>A0ABP7CIA2_9MICO</name>
<keyword evidence="2" id="KW-1003">Cell membrane</keyword>
<keyword evidence="5 6" id="KW-0472">Membrane</keyword>
<sequence>MQRDRSWLRPLVGLVILAVLVRHVGAGAFLEALHHLDGWSVAAGAAIAVLTTVCGAWRWVLVARGLGSELTLRSAVAESYRSQFLNVTLPGGVLGDVNRGVRHGRAGGDLGRGLRSVAWERTAGQVVLLAITVFAVVLLPSPLSSSWSAGPALATMLLVAAALAGSVLAAIVLSRRLSAPALPVRVSRAVVADLRSGLMGRHTWPGVFGSSTAVVAGHTATFVVAARAAGVTAPVAQLLPLALVVLVAMGLPLNVAGWGPREGAAAWVFGAAGLGVAGGVGTAVVYGLMAFVSSLPGAAVIALARRNRPRADRPVSVEGAARG</sequence>